<accession>A0A7C5QRF4</accession>
<dbReference type="AlphaFoldDB" id="A0A7C5QRF4"/>
<dbReference type="EMBL" id="DRWN01000045">
    <property type="protein sequence ID" value="HHK68593.1"/>
    <property type="molecule type" value="Genomic_DNA"/>
</dbReference>
<comment type="caution">
    <text evidence="1">The sequence shown here is derived from an EMBL/GenBank/DDBJ whole genome shotgun (WGS) entry which is preliminary data.</text>
</comment>
<name>A0A7C5QRF4_CALS0</name>
<sequence length="174" mass="19369">MAVAAGRQVVGYISNVSTKACRDGVLYMFTVSTTGGEELVVRMRQPPEWAFVGSPVKGLAVKIDDHYQFQDFSMAKDLQPARFFEVDGLEITYVKLGDRRHTIITGRSGSFIVSAPAIAPNVVNKGEKLKHKRCVLYIADLPAERKVVAVQSITEFRRDTAMKRFLGMVGEDER</sequence>
<proteinExistence type="predicted"/>
<organism evidence="1">
    <name type="scientific">Caldiarchaeum subterraneum</name>
    <dbReference type="NCBI Taxonomy" id="311458"/>
    <lineage>
        <taxon>Archaea</taxon>
        <taxon>Nitrososphaerota</taxon>
        <taxon>Candidatus Caldarchaeales</taxon>
        <taxon>Candidatus Caldarchaeaceae</taxon>
        <taxon>Candidatus Caldarchaeum</taxon>
    </lineage>
</organism>
<gene>
    <name evidence="1" type="ORF">ENM11_05510</name>
</gene>
<reference evidence="1" key="1">
    <citation type="journal article" date="2020" name="mSystems">
        <title>Genome- and Community-Level Interaction Insights into Carbon Utilization and Element Cycling Functions of Hydrothermarchaeota in Hydrothermal Sediment.</title>
        <authorList>
            <person name="Zhou Z."/>
            <person name="Liu Y."/>
            <person name="Xu W."/>
            <person name="Pan J."/>
            <person name="Luo Z.H."/>
            <person name="Li M."/>
        </authorList>
    </citation>
    <scope>NUCLEOTIDE SEQUENCE [LARGE SCALE GENOMIC DNA]</scope>
    <source>
        <strain evidence="1">SpSt-1056</strain>
    </source>
</reference>
<evidence type="ECO:0000313" key="1">
    <source>
        <dbReference type="EMBL" id="HHK68593.1"/>
    </source>
</evidence>
<protein>
    <submittedName>
        <fullName evidence="1">Uncharacterized protein</fullName>
    </submittedName>
</protein>